<evidence type="ECO:0000256" key="3">
    <source>
        <dbReference type="ARBA" id="ARBA00022989"/>
    </source>
</evidence>
<accession>D2VMB5</accession>
<protein>
    <submittedName>
        <fullName evidence="6">Predicted protein</fullName>
    </submittedName>
</protein>
<dbReference type="InParanoid" id="D2VMB5"/>
<feature type="transmembrane region" description="Helical" evidence="5">
    <location>
        <begin position="6"/>
        <end position="26"/>
    </location>
</feature>
<evidence type="ECO:0000256" key="4">
    <source>
        <dbReference type="ARBA" id="ARBA00023136"/>
    </source>
</evidence>
<comment type="subcellular location">
    <subcellularLocation>
        <location evidence="1">Membrane</location>
    </subcellularLocation>
</comment>
<dbReference type="OrthoDB" id="19091at2759"/>
<dbReference type="Gene3D" id="1.20.120.550">
    <property type="entry name" value="Membrane associated eicosanoid/glutathione metabolism-like domain"/>
    <property type="match status" value="1"/>
</dbReference>
<dbReference type="AlphaFoldDB" id="D2VMB5"/>
<dbReference type="EMBL" id="GG738882">
    <property type="protein sequence ID" value="EFC42034.1"/>
    <property type="molecule type" value="Genomic_DNA"/>
</dbReference>
<dbReference type="GO" id="GO:0016020">
    <property type="term" value="C:membrane"/>
    <property type="evidence" value="ECO:0007669"/>
    <property type="project" value="UniProtKB-SubCell"/>
</dbReference>
<keyword evidence="4 5" id="KW-0472">Membrane</keyword>
<reference evidence="6 7" key="1">
    <citation type="journal article" date="2010" name="Cell">
        <title>The genome of Naegleria gruberi illuminates early eukaryotic versatility.</title>
        <authorList>
            <person name="Fritz-Laylin L.K."/>
            <person name="Prochnik S.E."/>
            <person name="Ginger M.L."/>
            <person name="Dacks J.B."/>
            <person name="Carpenter M.L."/>
            <person name="Field M.C."/>
            <person name="Kuo A."/>
            <person name="Paredez A."/>
            <person name="Chapman J."/>
            <person name="Pham J."/>
            <person name="Shu S."/>
            <person name="Neupane R."/>
            <person name="Cipriano M."/>
            <person name="Mancuso J."/>
            <person name="Tu H."/>
            <person name="Salamov A."/>
            <person name="Lindquist E."/>
            <person name="Shapiro H."/>
            <person name="Lucas S."/>
            <person name="Grigoriev I.V."/>
            <person name="Cande W.Z."/>
            <person name="Fulton C."/>
            <person name="Rokhsar D.S."/>
            <person name="Dawson S.C."/>
        </authorList>
    </citation>
    <scope>NUCLEOTIDE SEQUENCE [LARGE SCALE GENOMIC DNA]</scope>
    <source>
        <strain evidence="6 7">NEG-M</strain>
    </source>
</reference>
<dbReference type="RefSeq" id="XP_002674778.1">
    <property type="nucleotide sequence ID" value="XM_002674732.1"/>
</dbReference>
<sequence length="149" mass="16267">MIQDKPVGIYASALLAGANFVLGSVVSSRRMSSRKSIGCDENDPNSALTKAVRAHANHAEYTPTIIALMLFIESKAMYAPQGSVDINVLHWLRFGMIGYVLGRISITCGLMSKNSLNQVSPFRRLGAMMNYLFGILLAGGIIYVQNFSY</sequence>
<evidence type="ECO:0000256" key="1">
    <source>
        <dbReference type="ARBA" id="ARBA00004370"/>
    </source>
</evidence>
<dbReference type="GeneID" id="8851573"/>
<evidence type="ECO:0000313" key="6">
    <source>
        <dbReference type="EMBL" id="EFC42034.1"/>
    </source>
</evidence>
<name>D2VMB5_NAEGR</name>
<keyword evidence="7" id="KW-1185">Reference proteome</keyword>
<gene>
    <name evidence="6" type="ORF">NAEGRDRAFT_70076</name>
</gene>
<dbReference type="Pfam" id="PF01124">
    <property type="entry name" value="MAPEG"/>
    <property type="match status" value="1"/>
</dbReference>
<feature type="transmembrane region" description="Helical" evidence="5">
    <location>
        <begin position="125"/>
        <end position="144"/>
    </location>
</feature>
<dbReference type="InterPro" id="IPR001129">
    <property type="entry name" value="Membr-assoc_MAPEG"/>
</dbReference>
<dbReference type="Proteomes" id="UP000006671">
    <property type="component" value="Unassembled WGS sequence"/>
</dbReference>
<dbReference type="KEGG" id="ngr:NAEGRDRAFT_70076"/>
<dbReference type="VEuPathDB" id="AmoebaDB:NAEGRDRAFT_70076"/>
<proteinExistence type="predicted"/>
<evidence type="ECO:0000256" key="5">
    <source>
        <dbReference type="SAM" id="Phobius"/>
    </source>
</evidence>
<dbReference type="InterPro" id="IPR023352">
    <property type="entry name" value="MAPEG-like_dom_sf"/>
</dbReference>
<keyword evidence="3 5" id="KW-1133">Transmembrane helix</keyword>
<keyword evidence="2 5" id="KW-0812">Transmembrane</keyword>
<organism evidence="7">
    <name type="scientific">Naegleria gruberi</name>
    <name type="common">Amoeba</name>
    <dbReference type="NCBI Taxonomy" id="5762"/>
    <lineage>
        <taxon>Eukaryota</taxon>
        <taxon>Discoba</taxon>
        <taxon>Heterolobosea</taxon>
        <taxon>Tetramitia</taxon>
        <taxon>Eutetramitia</taxon>
        <taxon>Vahlkampfiidae</taxon>
        <taxon>Naegleria</taxon>
    </lineage>
</organism>
<evidence type="ECO:0000256" key="2">
    <source>
        <dbReference type="ARBA" id="ARBA00022692"/>
    </source>
</evidence>
<evidence type="ECO:0000313" key="7">
    <source>
        <dbReference type="Proteomes" id="UP000006671"/>
    </source>
</evidence>
<dbReference type="SUPFAM" id="SSF161084">
    <property type="entry name" value="MAPEG domain-like"/>
    <property type="match status" value="1"/>
</dbReference>